<feature type="coiled-coil region" evidence="16">
    <location>
        <begin position="128"/>
        <end position="187"/>
    </location>
</feature>
<dbReference type="SMART" id="SM00387">
    <property type="entry name" value="HATPase_c"/>
    <property type="match status" value="1"/>
</dbReference>
<dbReference type="GO" id="GO:0000155">
    <property type="term" value="F:phosphorelay sensor kinase activity"/>
    <property type="evidence" value="ECO:0007669"/>
    <property type="project" value="InterPro"/>
</dbReference>
<dbReference type="FunFam" id="1.10.287.130:FF:000004">
    <property type="entry name" value="Ethylene receptor 1"/>
    <property type="match status" value="1"/>
</dbReference>
<dbReference type="InterPro" id="IPR003594">
    <property type="entry name" value="HATPase_dom"/>
</dbReference>
<evidence type="ECO:0000256" key="16">
    <source>
        <dbReference type="SAM" id="Coils"/>
    </source>
</evidence>
<evidence type="ECO:0000256" key="17">
    <source>
        <dbReference type="SAM" id="Phobius"/>
    </source>
</evidence>
<evidence type="ECO:0000256" key="7">
    <source>
        <dbReference type="ARBA" id="ARBA00022692"/>
    </source>
</evidence>
<accession>A0AA96WGU8</accession>
<evidence type="ECO:0000256" key="6">
    <source>
        <dbReference type="ARBA" id="ARBA00022679"/>
    </source>
</evidence>
<evidence type="ECO:0000256" key="11">
    <source>
        <dbReference type="ARBA" id="ARBA00022989"/>
    </source>
</evidence>
<proteinExistence type="inferred from homology"/>
<keyword evidence="13 17" id="KW-0472">Membrane</keyword>
<dbReference type="Pfam" id="PF00512">
    <property type="entry name" value="HisKA"/>
    <property type="match status" value="1"/>
</dbReference>
<keyword evidence="5 15" id="KW-0597">Phosphoprotein</keyword>
<dbReference type="SUPFAM" id="SSF55874">
    <property type="entry name" value="ATPase domain of HSP90 chaperone/DNA topoisomerase II/histidine kinase"/>
    <property type="match status" value="1"/>
</dbReference>
<reference evidence="20" key="1">
    <citation type="submission" date="2020-05" db="EMBL/GenBank/DDBJ databases">
        <authorList>
            <person name="Zhu T."/>
            <person name="Keshari N."/>
            <person name="Lu X."/>
        </authorList>
    </citation>
    <scope>NUCLEOTIDE SEQUENCE</scope>
    <source>
        <strain evidence="20">NK1-12</strain>
    </source>
</reference>
<evidence type="ECO:0000313" key="20">
    <source>
        <dbReference type="EMBL" id="WNZ22086.1"/>
    </source>
</evidence>
<evidence type="ECO:0000256" key="5">
    <source>
        <dbReference type="ARBA" id="ARBA00022553"/>
    </source>
</evidence>
<dbReference type="EMBL" id="CP053586">
    <property type="protein sequence ID" value="WNZ22086.1"/>
    <property type="molecule type" value="Genomic_DNA"/>
</dbReference>
<keyword evidence="11 17" id="KW-1133">Transmembrane helix</keyword>
<dbReference type="InterPro" id="IPR058544">
    <property type="entry name" value="ETR1_N"/>
</dbReference>
<comment type="catalytic activity">
    <reaction evidence="1">
        <text>ATP + protein L-histidine = ADP + protein N-phospho-L-histidine.</text>
        <dbReference type="EC" id="2.7.13.3"/>
    </reaction>
</comment>
<comment type="subcellular location">
    <subcellularLocation>
        <location evidence="2">Membrane</location>
    </subcellularLocation>
</comment>
<dbReference type="Pfam" id="PF02518">
    <property type="entry name" value="HATPase_c"/>
    <property type="match status" value="1"/>
</dbReference>
<dbReference type="SMART" id="SM00388">
    <property type="entry name" value="HisKA"/>
    <property type="match status" value="1"/>
</dbReference>
<dbReference type="InterPro" id="IPR011006">
    <property type="entry name" value="CheY-like_superfamily"/>
</dbReference>
<protein>
    <recommendedName>
        <fullName evidence="14">Circadian input-output histidine kinase CikA</fullName>
        <ecNumber evidence="4">2.7.13.3</ecNumber>
    </recommendedName>
</protein>
<dbReference type="Gene3D" id="1.10.287.130">
    <property type="match status" value="1"/>
</dbReference>
<dbReference type="PRINTS" id="PR00344">
    <property type="entry name" value="BCTRLSENSOR"/>
</dbReference>
<dbReference type="InterPro" id="IPR036890">
    <property type="entry name" value="HATPase_C_sf"/>
</dbReference>
<feature type="transmembrane region" description="Helical" evidence="17">
    <location>
        <begin position="64"/>
        <end position="87"/>
    </location>
</feature>
<evidence type="ECO:0000256" key="10">
    <source>
        <dbReference type="ARBA" id="ARBA00022840"/>
    </source>
</evidence>
<keyword evidence="16" id="KW-0175">Coiled coil</keyword>
<dbReference type="CDD" id="cd00082">
    <property type="entry name" value="HisKA"/>
    <property type="match status" value="1"/>
</dbReference>
<dbReference type="RefSeq" id="WP_316433463.1">
    <property type="nucleotide sequence ID" value="NZ_CP053586.1"/>
</dbReference>
<evidence type="ECO:0000256" key="15">
    <source>
        <dbReference type="PROSITE-ProRule" id="PRU00169"/>
    </source>
</evidence>
<evidence type="ECO:0000256" key="13">
    <source>
        <dbReference type="ARBA" id="ARBA00023136"/>
    </source>
</evidence>
<dbReference type="SMART" id="SM00448">
    <property type="entry name" value="REC"/>
    <property type="match status" value="1"/>
</dbReference>
<feature type="transmembrane region" description="Helical" evidence="17">
    <location>
        <begin position="28"/>
        <end position="52"/>
    </location>
</feature>
<dbReference type="PROSITE" id="PS50110">
    <property type="entry name" value="RESPONSE_REGULATORY"/>
    <property type="match status" value="1"/>
</dbReference>
<dbReference type="PANTHER" id="PTHR45339">
    <property type="entry name" value="HYBRID SIGNAL TRANSDUCTION HISTIDINE KINASE J"/>
    <property type="match status" value="1"/>
</dbReference>
<sequence>MLELLKNLLFPSQYIPHGHCYLWQTPLVWLHVLSDALTAVAYFSIPAILIYFVRKREDMPFPNVFFLFGAFIVLCGTGHLLDIWTLWYPAYWVSGLERAMTALVSCYTALRLVELLPQFLSLKSPMQLELVNRELQQQIAQRKQAEAMLEIRVEERTAELMQANAALEAAKKAADAANQAKSEFLANMSHELRTPLNVILGLTQLLSRDRTLTVEHQRDLQTIGSSGEHLLTLINDVLEMSKIEAGRLSCHTEIFNLHHLLDGLENMFRFKAGAKGLQLVFEYGPDLPQIIRTDQGKLRQVLINLLNNAIKFTQQGRVTLRVQAISAQLPTKTACQIQFDVVDTGPGMAVEELARLFQPFHQTQTGLQSLEGTGLGLAISRKYIQALGGEILVQSQLNQGSQFSFCIQADLTESQSVQCSSGEQPVDYKGAIVGLASHQPTHRILIVEDHPASRLLLLKLLNLPGLELRSAENGQEALTQWQAWQPHLIFMDMRMPVLNGCDTVRRIRDQEQQLSGNGSILAPTKIIALTANAFEEQRQNILAAGCDDFISKPFQAEEVFEKLAQQLGVDYLYAEGSKTWDAFVSSSYSNQLEPTMLRFMPEPWIHQLHQAALQGNDLWITKLIQEIPKPQATLAKILKTLTDEFEFDKIAAAVAQLGQNHG</sequence>
<dbReference type="FunFam" id="3.30.565.10:FF:000010">
    <property type="entry name" value="Sensor histidine kinase RcsC"/>
    <property type="match status" value="1"/>
</dbReference>
<evidence type="ECO:0000259" key="19">
    <source>
        <dbReference type="PROSITE" id="PS50110"/>
    </source>
</evidence>
<name>A0AA96WGU8_9CYAN</name>
<dbReference type="SUPFAM" id="SSF52172">
    <property type="entry name" value="CheY-like"/>
    <property type="match status" value="1"/>
</dbReference>
<evidence type="ECO:0000259" key="18">
    <source>
        <dbReference type="PROSITE" id="PS50109"/>
    </source>
</evidence>
<dbReference type="InterPro" id="IPR005467">
    <property type="entry name" value="His_kinase_dom"/>
</dbReference>
<evidence type="ECO:0000256" key="14">
    <source>
        <dbReference type="ARBA" id="ARBA00074306"/>
    </source>
</evidence>
<keyword evidence="7 17" id="KW-0812">Transmembrane</keyword>
<dbReference type="InterPro" id="IPR004358">
    <property type="entry name" value="Sig_transdc_His_kin-like_C"/>
</dbReference>
<evidence type="ECO:0000256" key="3">
    <source>
        <dbReference type="ARBA" id="ARBA00006402"/>
    </source>
</evidence>
<keyword evidence="6" id="KW-0808">Transferase</keyword>
<dbReference type="Pfam" id="PF25487">
    <property type="entry name" value="ETR1_N"/>
    <property type="match status" value="1"/>
</dbReference>
<dbReference type="CDD" id="cd17546">
    <property type="entry name" value="REC_hyHK_CKI1_RcsC-like"/>
    <property type="match status" value="1"/>
</dbReference>
<evidence type="ECO:0000256" key="9">
    <source>
        <dbReference type="ARBA" id="ARBA00022777"/>
    </source>
</evidence>
<dbReference type="CDD" id="cd16922">
    <property type="entry name" value="HATPase_EvgS-ArcB-TorS-like"/>
    <property type="match status" value="1"/>
</dbReference>
<gene>
    <name evidence="20" type="ORF">HJG54_03845</name>
</gene>
<dbReference type="SUPFAM" id="SSF47384">
    <property type="entry name" value="Homodimeric domain of signal transducing histidine kinase"/>
    <property type="match status" value="1"/>
</dbReference>
<evidence type="ECO:0000256" key="4">
    <source>
        <dbReference type="ARBA" id="ARBA00012438"/>
    </source>
</evidence>
<keyword evidence="10" id="KW-0067">ATP-binding</keyword>
<comment type="similarity">
    <text evidence="3">In the N-terminal section; belongs to the phytochrome family.</text>
</comment>
<dbReference type="AlphaFoldDB" id="A0AA96WGU8"/>
<keyword evidence="9" id="KW-0418">Kinase</keyword>
<dbReference type="InterPro" id="IPR001789">
    <property type="entry name" value="Sig_transdc_resp-reg_receiver"/>
</dbReference>
<dbReference type="Gene3D" id="3.30.565.10">
    <property type="entry name" value="Histidine kinase-like ATPase, C-terminal domain"/>
    <property type="match status" value="1"/>
</dbReference>
<feature type="domain" description="Response regulatory" evidence="19">
    <location>
        <begin position="443"/>
        <end position="567"/>
    </location>
</feature>
<dbReference type="InterPro" id="IPR003661">
    <property type="entry name" value="HisK_dim/P_dom"/>
</dbReference>
<evidence type="ECO:0000256" key="1">
    <source>
        <dbReference type="ARBA" id="ARBA00000085"/>
    </source>
</evidence>
<evidence type="ECO:0000256" key="12">
    <source>
        <dbReference type="ARBA" id="ARBA00023012"/>
    </source>
</evidence>
<dbReference type="Pfam" id="PF00072">
    <property type="entry name" value="Response_reg"/>
    <property type="match status" value="1"/>
</dbReference>
<keyword evidence="8" id="KW-0547">Nucleotide-binding</keyword>
<dbReference type="PROSITE" id="PS50109">
    <property type="entry name" value="HIS_KIN"/>
    <property type="match status" value="1"/>
</dbReference>
<organism evidence="20">
    <name type="scientific">Leptolyngbya sp. NK1-12</name>
    <dbReference type="NCBI Taxonomy" id="2547451"/>
    <lineage>
        <taxon>Bacteria</taxon>
        <taxon>Bacillati</taxon>
        <taxon>Cyanobacteriota</taxon>
        <taxon>Cyanophyceae</taxon>
        <taxon>Leptolyngbyales</taxon>
        <taxon>Leptolyngbyaceae</taxon>
        <taxon>Leptolyngbya group</taxon>
        <taxon>Leptolyngbya</taxon>
    </lineage>
</organism>
<feature type="domain" description="Histidine kinase" evidence="18">
    <location>
        <begin position="187"/>
        <end position="411"/>
    </location>
</feature>
<dbReference type="GO" id="GO:0016020">
    <property type="term" value="C:membrane"/>
    <property type="evidence" value="ECO:0007669"/>
    <property type="project" value="UniProtKB-SubCell"/>
</dbReference>
<keyword evidence="12" id="KW-0902">Two-component regulatory system</keyword>
<evidence type="ECO:0000256" key="8">
    <source>
        <dbReference type="ARBA" id="ARBA00022741"/>
    </source>
</evidence>
<dbReference type="Gene3D" id="3.40.50.2300">
    <property type="match status" value="1"/>
</dbReference>
<dbReference type="GO" id="GO:0005524">
    <property type="term" value="F:ATP binding"/>
    <property type="evidence" value="ECO:0007669"/>
    <property type="project" value="UniProtKB-KW"/>
</dbReference>
<dbReference type="InterPro" id="IPR036097">
    <property type="entry name" value="HisK_dim/P_sf"/>
</dbReference>
<dbReference type="EC" id="2.7.13.3" evidence="4"/>
<dbReference type="PANTHER" id="PTHR45339:SF1">
    <property type="entry name" value="HYBRID SIGNAL TRANSDUCTION HISTIDINE KINASE J"/>
    <property type="match status" value="1"/>
</dbReference>
<evidence type="ECO:0000256" key="2">
    <source>
        <dbReference type="ARBA" id="ARBA00004370"/>
    </source>
</evidence>
<feature type="modified residue" description="4-aspartylphosphate" evidence="15">
    <location>
        <position position="492"/>
    </location>
</feature>